<reference evidence="1 2" key="5">
    <citation type="journal article" date="2010" name="Appl. Environ. Microbiol.">
        <title>phrR-like gene praR of Azorhizobium caulinodans ORS571 is essential for symbiosis with Sesbania rostrata and is involved in expression of reb genes.</title>
        <authorList>
            <person name="Akiba N."/>
            <person name="Aono T."/>
            <person name="Toyazaki H."/>
            <person name="Sato S."/>
            <person name="Oyaizu H."/>
        </authorList>
    </citation>
    <scope>NUCLEOTIDE SEQUENCE [LARGE SCALE GENOMIC DNA]</scope>
    <source>
        <strain evidence="2">ATCC 43989 / DSM 5975 / JCM 20966 / LMG 6465 / NBRC 14845 / NCIMB 13405 / ORS 571</strain>
    </source>
</reference>
<gene>
    <name evidence="1" type="ordered locus">AZC_3694</name>
</gene>
<sequence>MKIAHRMPGSASMSIPLDLSPSPAQPPVLAGLGTPPEAVVLKLDHAAALVVFDMLARMMDRHDADGVRDLLEHPGEIAALWSLMSAFEQALDEPKDADYRELIRAARERVVANLGAGF</sequence>
<evidence type="ECO:0000313" key="2">
    <source>
        <dbReference type="Proteomes" id="UP000000270"/>
    </source>
</evidence>
<reference evidence="1 2" key="3">
    <citation type="journal article" date="2008" name="BMC Genomics">
        <title>The genome of the versatile nitrogen fixer Azorhizobium caulinodans ORS571.</title>
        <authorList>
            <person name="Lee KB."/>
            <person name="Backer P.D."/>
            <person name="Aono T."/>
            <person name="Liu CT."/>
            <person name="Suzuki S."/>
            <person name="Suzuki T."/>
            <person name="Kaneko T."/>
            <person name="Yamada M."/>
            <person name="Tabata S."/>
            <person name="Kupfer D.M."/>
            <person name="Najar F.Z."/>
            <person name="Wiley G.B."/>
            <person name="Roe B."/>
            <person name="Binnewies T.T."/>
            <person name="Ussery D.W."/>
            <person name="D'Haeze W."/>
            <person name="Herder J.D."/>
            <person name="Gevers D."/>
            <person name="Vereecke D."/>
            <person name="Holsters M."/>
            <person name="Oyaizu H."/>
        </authorList>
    </citation>
    <scope>NUCLEOTIDE SEQUENCE [LARGE SCALE GENOMIC DNA]</scope>
    <source>
        <strain evidence="2">ATCC 43989 / DSM 5975 / JCM 20966 / LMG 6465 / NBRC 14845 / NCIMB 13405 / ORS 571</strain>
    </source>
</reference>
<dbReference type="Proteomes" id="UP000000270">
    <property type="component" value="Chromosome"/>
</dbReference>
<dbReference type="HOGENOM" id="CLU_2068269_0_0_5"/>
<name>A8IN24_AZOC5</name>
<reference evidence="1 2" key="6">
    <citation type="journal article" date="2011" name="Appl. Environ. Microbiol.">
        <title>Involvement of the azorhizobial chromosome partition gene (parA) in the onset of bacteroid differentiation during Sesbania rostrata stem nodule development.</title>
        <authorList>
            <person name="Liu CT."/>
            <person name="Lee KB."/>
            <person name="Wang YS."/>
            <person name="Peng MH."/>
            <person name="Lee KT."/>
            <person name="Suzuki S."/>
            <person name="Suzuki T."/>
            <person name="Oyaizu H."/>
        </authorList>
    </citation>
    <scope>NUCLEOTIDE SEQUENCE [LARGE SCALE GENOMIC DNA]</scope>
    <source>
        <strain evidence="2">ATCC 43989 / DSM 5975 / JCM 20966 / LMG 6465 / NBRC 14845 / NCIMB 13405 / ORS 571</strain>
    </source>
</reference>
<dbReference type="EMBL" id="AP009384">
    <property type="protein sequence ID" value="BAF89692.1"/>
    <property type="molecule type" value="Genomic_DNA"/>
</dbReference>
<keyword evidence="2" id="KW-1185">Reference proteome</keyword>
<proteinExistence type="predicted"/>
<reference evidence="2" key="2">
    <citation type="submission" date="2007-04" db="EMBL/GenBank/DDBJ databases">
        <title>Complete genome sequence of the nitrogen-fixing bacterium Azorhizobium caulinodans ORS571.</title>
        <authorList>
            <person name="Lee K.B."/>
            <person name="Backer P.D."/>
            <person name="Aono T."/>
            <person name="Liu C.T."/>
            <person name="Suzuki S."/>
            <person name="Suzuki T."/>
            <person name="Kaneko T."/>
            <person name="Yamada M."/>
            <person name="Tabata S."/>
            <person name="Kupfer D.M."/>
            <person name="Najar F.Z."/>
            <person name="Wiley G.B."/>
            <person name="Roe B."/>
            <person name="Binnewies T."/>
            <person name="Ussery D."/>
            <person name="Vereecke D."/>
            <person name="Gevers D."/>
            <person name="Holsters M."/>
            <person name="Oyaizu H."/>
        </authorList>
    </citation>
    <scope>NUCLEOTIDE SEQUENCE [LARGE SCALE GENOMIC DNA]</scope>
    <source>
        <strain evidence="2">ATCC 43989 / DSM 5975 / JCM 20966 / LMG 6465 / NBRC 14845 / NCIMB 13405 / ORS 571</strain>
    </source>
</reference>
<evidence type="ECO:0000313" key="1">
    <source>
        <dbReference type="EMBL" id="BAF89692.1"/>
    </source>
</evidence>
<dbReference type="eggNOG" id="ENOG5034CG0">
    <property type="taxonomic scope" value="Bacteria"/>
</dbReference>
<reference evidence="1 2" key="1">
    <citation type="journal article" date="2007" name="Appl. Environ. Microbiol.">
        <title>Rhizobial factors required for stem nodule maturation and maintenance in Sesbania rostrata-Azorhizobium caulinodans ORS571 symbiosis.</title>
        <authorList>
            <person name="Suzuki S."/>
            <person name="Aono T."/>
            <person name="Lee KB."/>
            <person name="Suzuki T."/>
            <person name="Liu CT."/>
            <person name="Miwa H."/>
            <person name="Wakao S."/>
            <person name="Iki T."/>
            <person name="Oyaizu H."/>
        </authorList>
    </citation>
    <scope>NUCLEOTIDE SEQUENCE [LARGE SCALE GENOMIC DNA]</scope>
    <source>
        <strain evidence="2">ATCC 43989 / DSM 5975 / JCM 20966 / LMG 6465 / NBRC 14845 / NCIMB 13405 / ORS 571</strain>
    </source>
</reference>
<protein>
    <submittedName>
        <fullName evidence="1">Uncharacterized protein</fullName>
    </submittedName>
</protein>
<organism evidence="1 2">
    <name type="scientific">Azorhizobium caulinodans (strain ATCC 43989 / DSM 5975 / JCM 20966 / LMG 6465 / NBRC 14845 / NCIMB 13405 / ORS 571)</name>
    <dbReference type="NCBI Taxonomy" id="438753"/>
    <lineage>
        <taxon>Bacteria</taxon>
        <taxon>Pseudomonadati</taxon>
        <taxon>Pseudomonadota</taxon>
        <taxon>Alphaproteobacteria</taxon>
        <taxon>Hyphomicrobiales</taxon>
        <taxon>Xanthobacteraceae</taxon>
        <taxon>Azorhizobium</taxon>
    </lineage>
</organism>
<accession>A8IN24</accession>
<reference evidence="1 2" key="4">
    <citation type="journal article" date="2009" name="Appl. Environ. Microbiol.">
        <title>Comparative genome-wide transcriptional profiling of Azorhizobium caulinodans ORS571 grown under free-living and symbiotic conditions.</title>
        <authorList>
            <person name="Tsukada S."/>
            <person name="Aono T."/>
            <person name="Akiba N."/>
            <person name="Lee KB."/>
            <person name="Liu CT."/>
            <person name="Toyazaki H."/>
            <person name="Oyaizu H."/>
        </authorList>
    </citation>
    <scope>NUCLEOTIDE SEQUENCE [LARGE SCALE GENOMIC DNA]</scope>
    <source>
        <strain evidence="2">ATCC 43989 / DSM 5975 / JCM 20966 / LMG 6465 / NBRC 14845 / NCIMB 13405 / ORS 571</strain>
    </source>
</reference>
<dbReference type="AlphaFoldDB" id="A8IN24"/>
<dbReference type="KEGG" id="azc:AZC_3694"/>